<evidence type="ECO:0000256" key="3">
    <source>
        <dbReference type="ARBA" id="ARBA00022606"/>
    </source>
</evidence>
<dbReference type="EMBL" id="MG204643">
    <property type="protein sequence ID" value="AXX83009.1"/>
    <property type="molecule type" value="mRNA"/>
</dbReference>
<comment type="similarity">
    <text evidence="10">Belongs to the insect chemoreceptor superfamily. Heteromeric odorant receptor channel (TC 1.A.69) family.</text>
</comment>
<dbReference type="InterPro" id="IPR004117">
    <property type="entry name" value="7tm6_olfct_rcpt"/>
</dbReference>
<keyword evidence="6 10" id="KW-1133">Transmembrane helix</keyword>
<dbReference type="GO" id="GO:0004984">
    <property type="term" value="F:olfactory receptor activity"/>
    <property type="evidence" value="ECO:0007669"/>
    <property type="project" value="InterPro"/>
</dbReference>
<dbReference type="AlphaFoldDB" id="A0A385H4Z7"/>
<comment type="caution">
    <text evidence="10">Lacks conserved residue(s) required for the propagation of feature annotation.</text>
</comment>
<evidence type="ECO:0000256" key="9">
    <source>
        <dbReference type="ARBA" id="ARBA00023224"/>
    </source>
</evidence>
<evidence type="ECO:0000256" key="8">
    <source>
        <dbReference type="ARBA" id="ARBA00023170"/>
    </source>
</evidence>
<dbReference type="PANTHER" id="PTHR21137">
    <property type="entry name" value="ODORANT RECEPTOR"/>
    <property type="match status" value="1"/>
</dbReference>
<keyword evidence="4 10" id="KW-0812">Transmembrane</keyword>
<reference evidence="11" key="1">
    <citation type="submission" date="2017-10" db="EMBL/GenBank/DDBJ databases">
        <authorList>
            <person name="Banno H."/>
            <person name="Chua N.-H."/>
        </authorList>
    </citation>
    <scope>NUCLEOTIDE SEQUENCE</scope>
</reference>
<feature type="transmembrane region" description="Helical" evidence="10">
    <location>
        <begin position="310"/>
        <end position="331"/>
    </location>
</feature>
<keyword evidence="7 10" id="KW-0472">Membrane</keyword>
<dbReference type="GO" id="GO:0005549">
    <property type="term" value="F:odorant binding"/>
    <property type="evidence" value="ECO:0007669"/>
    <property type="project" value="InterPro"/>
</dbReference>
<feature type="transmembrane region" description="Helical" evidence="10">
    <location>
        <begin position="147"/>
        <end position="168"/>
    </location>
</feature>
<feature type="transmembrane region" description="Helical" evidence="10">
    <location>
        <begin position="343"/>
        <end position="363"/>
    </location>
</feature>
<protein>
    <recommendedName>
        <fullName evidence="10">Odorant receptor</fullName>
    </recommendedName>
</protein>
<evidence type="ECO:0000256" key="1">
    <source>
        <dbReference type="ARBA" id="ARBA00004651"/>
    </source>
</evidence>
<keyword evidence="5 10" id="KW-0552">Olfaction</keyword>
<name>A0A385H4Z7_9HEMI</name>
<keyword evidence="2" id="KW-1003">Cell membrane</keyword>
<comment type="subcellular location">
    <subcellularLocation>
        <location evidence="1 10">Cell membrane</location>
        <topology evidence="1 10">Multi-pass membrane protein</topology>
    </subcellularLocation>
</comment>
<feature type="transmembrane region" description="Helical" evidence="10">
    <location>
        <begin position="215"/>
        <end position="239"/>
    </location>
</feature>
<gene>
    <name evidence="11" type="primary">OR8</name>
</gene>
<feature type="transmembrane region" description="Helical" evidence="10">
    <location>
        <begin position="80"/>
        <end position="105"/>
    </location>
</feature>
<accession>A0A385H4Z7</accession>
<dbReference type="GO" id="GO:0007165">
    <property type="term" value="P:signal transduction"/>
    <property type="evidence" value="ECO:0007669"/>
    <property type="project" value="UniProtKB-KW"/>
</dbReference>
<evidence type="ECO:0000256" key="2">
    <source>
        <dbReference type="ARBA" id="ARBA00022475"/>
    </source>
</evidence>
<keyword evidence="9 10" id="KW-0807">Transducer</keyword>
<keyword evidence="8 10" id="KW-0675">Receptor</keyword>
<evidence type="ECO:0000313" key="11">
    <source>
        <dbReference type="EMBL" id="AXX83009.1"/>
    </source>
</evidence>
<evidence type="ECO:0000256" key="7">
    <source>
        <dbReference type="ARBA" id="ARBA00023136"/>
    </source>
</evidence>
<evidence type="ECO:0000256" key="5">
    <source>
        <dbReference type="ARBA" id="ARBA00022725"/>
    </source>
</evidence>
<evidence type="ECO:0000256" key="4">
    <source>
        <dbReference type="ARBA" id="ARBA00022692"/>
    </source>
</evidence>
<dbReference type="Pfam" id="PF02949">
    <property type="entry name" value="7tm_6"/>
    <property type="match status" value="1"/>
</dbReference>
<dbReference type="GO" id="GO:0005886">
    <property type="term" value="C:plasma membrane"/>
    <property type="evidence" value="ECO:0007669"/>
    <property type="project" value="UniProtKB-SubCell"/>
</dbReference>
<feature type="transmembrane region" description="Helical" evidence="10">
    <location>
        <begin position="48"/>
        <end position="68"/>
    </location>
</feature>
<keyword evidence="3 10" id="KW-0716">Sensory transduction</keyword>
<proteinExistence type="evidence at transcript level"/>
<evidence type="ECO:0000256" key="6">
    <source>
        <dbReference type="ARBA" id="ARBA00022989"/>
    </source>
</evidence>
<dbReference type="PANTHER" id="PTHR21137:SF35">
    <property type="entry name" value="ODORANT RECEPTOR 19A-RELATED"/>
    <property type="match status" value="1"/>
</dbReference>
<organism evidence="11">
    <name type="scientific">Yemma signatus</name>
    <dbReference type="NCBI Taxonomy" id="300820"/>
    <lineage>
        <taxon>Eukaryota</taxon>
        <taxon>Metazoa</taxon>
        <taxon>Ecdysozoa</taxon>
        <taxon>Arthropoda</taxon>
        <taxon>Hexapoda</taxon>
        <taxon>Insecta</taxon>
        <taxon>Pterygota</taxon>
        <taxon>Neoptera</taxon>
        <taxon>Paraneoptera</taxon>
        <taxon>Hemiptera</taxon>
        <taxon>Heteroptera</taxon>
        <taxon>Panheteroptera</taxon>
        <taxon>Pentatomomorpha</taxon>
        <taxon>Lygaeoidea</taxon>
        <taxon>Berytidae</taxon>
        <taxon>Yemma</taxon>
    </lineage>
</organism>
<evidence type="ECO:0000256" key="10">
    <source>
        <dbReference type="RuleBase" id="RU351113"/>
    </source>
</evidence>
<sequence length="437" mass="50599">MGWFKNISDWLGEYCESDEATDSLFKRDYYYTNYISGIYASYHKGYKYLSMVIYFIHTSVSLFHMYVLLRTCLIVQKYNFTLMAFLLQLFMINQFCLFALLAIALRRQVFRTLTREMIGEFFTYQDEENGQLLQDLREEDWREKKRLMVLPVFLCFIGANCILLAPVIDNNYGDPGFNREESGLFTLAPIPVAYPWENADYNYFYNLFVCTGLQIFTAIFICSLIGSCTLALMNLVFAYNLHVKFLIRNIDDIEVRTEKLFFKTYNEKCTNIKDGCYEDPRFQKCLDNCLKKNFIHHQKITKWFDSLQTFISPPVGSAYSTGTLVIALSLLSIKTGTSLPGTALTSAMMCILEVAIMGLLSILGQRITDLNATLRESIYNIKWYGFSPIIKLNLLIIKEMLQKPVELKGFGLITCNLDTFSNVMNSAYSYYNLIMAF</sequence>